<evidence type="ECO:0000313" key="6">
    <source>
        <dbReference type="EMBL" id="PVA05872.1"/>
    </source>
</evidence>
<comment type="similarity">
    <text evidence="1">Belongs to the glycosyltransferase 2 family.</text>
</comment>
<evidence type="ECO:0000256" key="2">
    <source>
        <dbReference type="ARBA" id="ARBA00022676"/>
    </source>
</evidence>
<dbReference type="GO" id="GO:0016757">
    <property type="term" value="F:glycosyltransferase activity"/>
    <property type="evidence" value="ECO:0007669"/>
    <property type="project" value="UniProtKB-KW"/>
</dbReference>
<dbReference type="PANTHER" id="PTHR43179:SF12">
    <property type="entry name" value="GALACTOFURANOSYLTRANSFERASE GLFT2"/>
    <property type="match status" value="1"/>
</dbReference>
<dbReference type="EMBL" id="QCYG01000008">
    <property type="protein sequence ID" value="PVA05872.1"/>
    <property type="molecule type" value="Genomic_DNA"/>
</dbReference>
<keyword evidence="2" id="KW-0328">Glycosyltransferase</keyword>
<dbReference type="Proteomes" id="UP000244817">
    <property type="component" value="Unassembled WGS sequence"/>
</dbReference>
<comment type="caution">
    <text evidence="6">The sequence shown here is derived from an EMBL/GenBank/DDBJ whole genome shotgun (WGS) entry which is preliminary data.</text>
</comment>
<sequence length="315" mass="35294">MSIRVSTPRPKQQTVSALTLARGREAHLRNVILGLTRQTRQPDELVIGVMQDRLYDDLPDTDFPIRQIRIDGKELPLSRARNSVAEAAAGDCLVFLDVDCIPAPELVADYAGYAIPGNGLIMGEVNYLPAGAATEGWTYAGFDAVAERHSDRQGPPAEGLKRCEDYRCFWSLNFAIHRADWDRTDGFDEAFTGYGGEDTDFGRQLDHLGVPIYWAKGAKVYHQHHPHCMPPIHHVPSILRNTEVFAAKWGHRTMEHWLTAFRIMGLIEEVDGTLRQIREPDAADFALCEQQSHMPYANTARVLRHLKATAQVAAE</sequence>
<evidence type="ECO:0000256" key="3">
    <source>
        <dbReference type="ARBA" id="ARBA00022679"/>
    </source>
</evidence>
<proteinExistence type="inferred from homology"/>
<dbReference type="InterPro" id="IPR027791">
    <property type="entry name" value="Galactosyl_T_C"/>
</dbReference>
<reference evidence="6 7" key="1">
    <citation type="submission" date="2018-04" db="EMBL/GenBank/DDBJ databases">
        <title>Pelagivirga bohaiensis gen. nov., sp. nov., a bacterium isolated from the Bohai Sea.</title>
        <authorList>
            <person name="Ji X."/>
        </authorList>
    </citation>
    <scope>NUCLEOTIDE SEQUENCE [LARGE SCALE GENOMIC DNA]</scope>
    <source>
        <strain evidence="6 7">BH-SD16</strain>
    </source>
</reference>
<name>A0A2T7FUN6_9RHOB</name>
<evidence type="ECO:0000259" key="4">
    <source>
        <dbReference type="Pfam" id="PF00535"/>
    </source>
</evidence>
<dbReference type="OrthoDB" id="4120491at2"/>
<protein>
    <submittedName>
        <fullName evidence="6">Glycosyl transferase</fullName>
    </submittedName>
</protein>
<evidence type="ECO:0000256" key="1">
    <source>
        <dbReference type="ARBA" id="ARBA00006739"/>
    </source>
</evidence>
<evidence type="ECO:0000313" key="7">
    <source>
        <dbReference type="Proteomes" id="UP000244817"/>
    </source>
</evidence>
<gene>
    <name evidence="6" type="ORF">DC363_13735</name>
</gene>
<dbReference type="Gene3D" id="3.90.550.10">
    <property type="entry name" value="Spore Coat Polysaccharide Biosynthesis Protein SpsA, Chain A"/>
    <property type="match status" value="1"/>
</dbReference>
<dbReference type="InterPro" id="IPR001173">
    <property type="entry name" value="Glyco_trans_2-like"/>
</dbReference>
<evidence type="ECO:0000259" key="5">
    <source>
        <dbReference type="Pfam" id="PF02709"/>
    </source>
</evidence>
<accession>A0A2T7FUN6</accession>
<feature type="domain" description="Galactosyltransferase C-terminal" evidence="5">
    <location>
        <begin position="165"/>
        <end position="225"/>
    </location>
</feature>
<dbReference type="InterPro" id="IPR029044">
    <property type="entry name" value="Nucleotide-diphossugar_trans"/>
</dbReference>
<dbReference type="SUPFAM" id="SSF53448">
    <property type="entry name" value="Nucleotide-diphospho-sugar transferases"/>
    <property type="match status" value="1"/>
</dbReference>
<organism evidence="6 7">
    <name type="scientific">Thalassorhabdomicrobium marinisediminis</name>
    <dbReference type="NCBI Taxonomy" id="2170577"/>
    <lineage>
        <taxon>Bacteria</taxon>
        <taxon>Pseudomonadati</taxon>
        <taxon>Pseudomonadota</taxon>
        <taxon>Alphaproteobacteria</taxon>
        <taxon>Rhodobacterales</taxon>
        <taxon>Paracoccaceae</taxon>
        <taxon>Thalassorhabdomicrobium</taxon>
    </lineage>
</organism>
<keyword evidence="3 6" id="KW-0808">Transferase</keyword>
<dbReference type="Pfam" id="PF00535">
    <property type="entry name" value="Glycos_transf_2"/>
    <property type="match status" value="1"/>
</dbReference>
<dbReference type="Pfam" id="PF02709">
    <property type="entry name" value="Glyco_transf_7C"/>
    <property type="match status" value="1"/>
</dbReference>
<keyword evidence="7" id="KW-1185">Reference proteome</keyword>
<dbReference type="AlphaFoldDB" id="A0A2T7FUN6"/>
<feature type="domain" description="Glycosyltransferase 2-like" evidence="4">
    <location>
        <begin position="24"/>
        <end position="117"/>
    </location>
</feature>
<dbReference type="PANTHER" id="PTHR43179">
    <property type="entry name" value="RHAMNOSYLTRANSFERASE WBBL"/>
    <property type="match status" value="1"/>
</dbReference>